<feature type="signal peptide" evidence="1">
    <location>
        <begin position="1"/>
        <end position="26"/>
    </location>
</feature>
<proteinExistence type="predicted"/>
<name>A0ABT6BXY6_9ACTN</name>
<evidence type="ECO:0000313" key="3">
    <source>
        <dbReference type="Proteomes" id="UP001152308"/>
    </source>
</evidence>
<feature type="chain" id="PRO_5045368873" description="DUF732 domain-containing protein" evidence="1">
    <location>
        <begin position="27"/>
        <end position="130"/>
    </location>
</feature>
<evidence type="ECO:0000256" key="1">
    <source>
        <dbReference type="SAM" id="SignalP"/>
    </source>
</evidence>
<protein>
    <recommendedName>
        <fullName evidence="4">DUF732 domain-containing protein</fullName>
    </recommendedName>
</protein>
<evidence type="ECO:0000313" key="2">
    <source>
        <dbReference type="EMBL" id="MDF6102873.1"/>
    </source>
</evidence>
<keyword evidence="1" id="KW-0732">Signal</keyword>
<keyword evidence="3" id="KW-1185">Reference proteome</keyword>
<reference evidence="2" key="1">
    <citation type="journal article" date="2022" name="Data Brief">
        <title>Draft genome sequence data of Gordonia hongkongensis strain EUFUS-Z928 isolated from the octocoral Eunicea fusca.</title>
        <authorList>
            <person name="Sanchez-Suarez J."/>
            <person name="Diaz L."/>
            <person name="Melo-Bolivar J."/>
            <person name="Villamil L."/>
        </authorList>
    </citation>
    <scope>NUCLEOTIDE SEQUENCE</scope>
    <source>
        <strain evidence="2">EUFUS-Z928</strain>
    </source>
</reference>
<gene>
    <name evidence="2" type="ORF">L2299_17630</name>
</gene>
<accession>A0ABT6BXY6</accession>
<comment type="caution">
    <text evidence="2">The sequence shown here is derived from an EMBL/GenBank/DDBJ whole genome shotgun (WGS) entry which is preliminary data.</text>
</comment>
<dbReference type="RefSeq" id="WP_238995016.1">
    <property type="nucleotide sequence ID" value="NZ_JAKJLQ010000014.1"/>
</dbReference>
<sequence>MMIKRRWIAGLAVAAVLSVGAGTAGAVPPRELNGSVTDASSDVEVAEYAYRDLTMNRMSHDRAIEYAAGYRTAVQVTRALNAHLGRYCAASRLIGRALSDQGYNSATIQNFDYQSGCLGAPPITHDRPTS</sequence>
<organism evidence="2 3">
    <name type="scientific">Gordonia hongkongensis</name>
    <dbReference type="NCBI Taxonomy" id="1701090"/>
    <lineage>
        <taxon>Bacteria</taxon>
        <taxon>Bacillati</taxon>
        <taxon>Actinomycetota</taxon>
        <taxon>Actinomycetes</taxon>
        <taxon>Mycobacteriales</taxon>
        <taxon>Gordoniaceae</taxon>
        <taxon>Gordonia</taxon>
    </lineage>
</organism>
<dbReference type="EMBL" id="JAKJLQ010000014">
    <property type="protein sequence ID" value="MDF6102873.1"/>
    <property type="molecule type" value="Genomic_DNA"/>
</dbReference>
<evidence type="ECO:0008006" key="4">
    <source>
        <dbReference type="Google" id="ProtNLM"/>
    </source>
</evidence>
<reference evidence="2" key="2">
    <citation type="submission" date="2022-01" db="EMBL/GenBank/DDBJ databases">
        <authorList>
            <person name="Sanchez-Suarez J."/>
            <person name="Villamil L."/>
            <person name="Diaz L.E."/>
        </authorList>
    </citation>
    <scope>NUCLEOTIDE SEQUENCE</scope>
    <source>
        <strain evidence="2">EUFUS-Z928</strain>
    </source>
</reference>
<dbReference type="Proteomes" id="UP001152308">
    <property type="component" value="Unassembled WGS sequence"/>
</dbReference>